<feature type="compositionally biased region" description="Basic and acidic residues" evidence="2">
    <location>
        <begin position="1"/>
        <end position="15"/>
    </location>
</feature>
<dbReference type="PANTHER" id="PTHR12241:SF145">
    <property type="entry name" value="TUBULIN POLYGLUTAMYLASE TTLL5"/>
    <property type="match status" value="1"/>
</dbReference>
<keyword evidence="4" id="KW-1185">Reference proteome</keyword>
<proteinExistence type="inferred from homology"/>
<dbReference type="AlphaFoldDB" id="A0A0L7KQM1"/>
<evidence type="ECO:0000256" key="2">
    <source>
        <dbReference type="SAM" id="MobiDB-lite"/>
    </source>
</evidence>
<dbReference type="STRING" id="104452.A0A0L7KQM1"/>
<reference evidence="3 4" key="1">
    <citation type="journal article" date="2015" name="Genome Biol. Evol.">
        <title>The genome of winter moth (Operophtera brumata) provides a genomic perspective on sexual dimorphism and phenology.</title>
        <authorList>
            <person name="Derks M.F."/>
            <person name="Smit S."/>
            <person name="Salis L."/>
            <person name="Schijlen E."/>
            <person name="Bossers A."/>
            <person name="Mateman C."/>
            <person name="Pijl A.S."/>
            <person name="de Ridder D."/>
            <person name="Groenen M.A."/>
            <person name="Visser M.E."/>
            <person name="Megens H.J."/>
        </authorList>
    </citation>
    <scope>NUCLEOTIDE SEQUENCE [LARGE SCALE GENOMIC DNA]</scope>
    <source>
        <strain evidence="3">WM2013NL</strain>
        <tissue evidence="3">Head and thorax</tissue>
    </source>
</reference>
<feature type="non-terminal residue" evidence="3">
    <location>
        <position position="408"/>
    </location>
</feature>
<protein>
    <submittedName>
        <fullName evidence="3">Uncharacterized protein</fullName>
    </submittedName>
</protein>
<sequence>MKKNEDNDSKEDHEGSSLSDWLSGGPLGSKGTVLVFRSCVLASRTPSMESTTKTIGNNTGTTILLNKAKNMARRLVAEPHAFSVRPKNIMHDVMETFGNNQKFAGNACVVRHVSGVDIPQTASVEEQGHEPLVHKRDIDDLTKEDKKSKKSKGKSKKSKTPRASSPLVNTETKLLHRLLQAHGLQETVQDSKDFNLMWAGLHPKPDVLRSLTPYQRVNHFPSFHELLAPLEPDVGGSTSQTRRAALADAIPEAQPLSKVSFHEVLAPLQPDLHPKPDVLRSLTPYQRVNHFPRSASTRFWPLFNLMWTGLHPKPDVLRSLTPYQRVNHFPSNFTRFPTALCYSLVTILTKLLLYDRSQLVKRLLDAHGLLEAHPDETRWTLMWSGPLIPFDVLRSVTIDQRINHFPRI</sequence>
<dbReference type="GO" id="GO:0015631">
    <property type="term" value="F:tubulin binding"/>
    <property type="evidence" value="ECO:0007669"/>
    <property type="project" value="TreeGrafter"/>
</dbReference>
<feature type="region of interest" description="Disordered" evidence="2">
    <location>
        <begin position="1"/>
        <end position="23"/>
    </location>
</feature>
<dbReference type="GO" id="GO:0036064">
    <property type="term" value="C:ciliary basal body"/>
    <property type="evidence" value="ECO:0007669"/>
    <property type="project" value="TreeGrafter"/>
</dbReference>
<comment type="similarity">
    <text evidence="1">Belongs to the tubulin--tyrosine ligase family.</text>
</comment>
<dbReference type="EMBL" id="JTDY01007176">
    <property type="protein sequence ID" value="KOB65410.1"/>
    <property type="molecule type" value="Genomic_DNA"/>
</dbReference>
<accession>A0A0L7KQM1</accession>
<feature type="compositionally biased region" description="Basic residues" evidence="2">
    <location>
        <begin position="148"/>
        <end position="160"/>
    </location>
</feature>
<dbReference type="PANTHER" id="PTHR12241">
    <property type="entry name" value="TUBULIN POLYGLUTAMYLASE"/>
    <property type="match status" value="1"/>
</dbReference>
<dbReference type="GO" id="GO:0000226">
    <property type="term" value="P:microtubule cytoskeleton organization"/>
    <property type="evidence" value="ECO:0007669"/>
    <property type="project" value="TreeGrafter"/>
</dbReference>
<evidence type="ECO:0000313" key="3">
    <source>
        <dbReference type="EMBL" id="KOB65410.1"/>
    </source>
</evidence>
<name>A0A0L7KQM1_OPEBR</name>
<evidence type="ECO:0000313" key="4">
    <source>
        <dbReference type="Proteomes" id="UP000037510"/>
    </source>
</evidence>
<dbReference type="GO" id="GO:0070740">
    <property type="term" value="F:tubulin-glutamic acid ligase activity"/>
    <property type="evidence" value="ECO:0007669"/>
    <property type="project" value="TreeGrafter"/>
</dbReference>
<gene>
    <name evidence="3" type="ORF">OBRU01_22792</name>
</gene>
<comment type="caution">
    <text evidence="3">The sequence shown here is derived from an EMBL/GenBank/DDBJ whole genome shotgun (WGS) entry which is preliminary data.</text>
</comment>
<feature type="non-terminal residue" evidence="3">
    <location>
        <position position="1"/>
    </location>
</feature>
<feature type="region of interest" description="Disordered" evidence="2">
    <location>
        <begin position="122"/>
        <end position="169"/>
    </location>
</feature>
<evidence type="ECO:0000256" key="1">
    <source>
        <dbReference type="ARBA" id="ARBA00006820"/>
    </source>
</evidence>
<dbReference type="Proteomes" id="UP000037510">
    <property type="component" value="Unassembled WGS sequence"/>
</dbReference>
<feature type="compositionally biased region" description="Basic and acidic residues" evidence="2">
    <location>
        <begin position="126"/>
        <end position="147"/>
    </location>
</feature>
<organism evidence="3 4">
    <name type="scientific">Operophtera brumata</name>
    <name type="common">Winter moth</name>
    <name type="synonym">Phalaena brumata</name>
    <dbReference type="NCBI Taxonomy" id="104452"/>
    <lineage>
        <taxon>Eukaryota</taxon>
        <taxon>Metazoa</taxon>
        <taxon>Ecdysozoa</taxon>
        <taxon>Arthropoda</taxon>
        <taxon>Hexapoda</taxon>
        <taxon>Insecta</taxon>
        <taxon>Pterygota</taxon>
        <taxon>Neoptera</taxon>
        <taxon>Endopterygota</taxon>
        <taxon>Lepidoptera</taxon>
        <taxon>Glossata</taxon>
        <taxon>Ditrysia</taxon>
        <taxon>Geometroidea</taxon>
        <taxon>Geometridae</taxon>
        <taxon>Larentiinae</taxon>
        <taxon>Operophtera</taxon>
    </lineage>
</organism>